<keyword evidence="10" id="KW-0238">DNA-binding</keyword>
<comment type="cofactor">
    <cofactor evidence="2">
        <name>Zn(2+)</name>
        <dbReference type="ChEBI" id="CHEBI:29105"/>
    </cofactor>
</comment>
<evidence type="ECO:0000256" key="2">
    <source>
        <dbReference type="ARBA" id="ARBA00001947"/>
    </source>
</evidence>
<keyword evidence="12" id="KW-0456">Lyase</keyword>
<dbReference type="PROSITE" id="PS51066">
    <property type="entry name" value="ZF_FPG_2"/>
    <property type="match status" value="1"/>
</dbReference>
<dbReference type="Pfam" id="PF01149">
    <property type="entry name" value="Fapy_DNA_glyco"/>
    <property type="match status" value="1"/>
</dbReference>
<dbReference type="Pfam" id="PF06827">
    <property type="entry name" value="zf-FPG_IleRS"/>
    <property type="match status" value="1"/>
</dbReference>
<dbReference type="SUPFAM" id="SSF57716">
    <property type="entry name" value="Glucocorticoid receptor-like (DNA-binding domain)"/>
    <property type="match status" value="1"/>
</dbReference>
<dbReference type="Proteomes" id="UP000177092">
    <property type="component" value="Unassembled WGS sequence"/>
</dbReference>
<comment type="caution">
    <text evidence="19">The sequence shown here is derived from an EMBL/GenBank/DDBJ whole genome shotgun (WGS) entry which is preliminary data.</text>
</comment>
<dbReference type="SMART" id="SM00898">
    <property type="entry name" value="Fapy_DNA_glyco"/>
    <property type="match status" value="1"/>
</dbReference>
<dbReference type="InterPro" id="IPR020629">
    <property type="entry name" value="FPG_Glyclase"/>
</dbReference>
<keyword evidence="5" id="KW-0479">Metal-binding</keyword>
<evidence type="ECO:0000256" key="11">
    <source>
        <dbReference type="ARBA" id="ARBA00023204"/>
    </source>
</evidence>
<evidence type="ECO:0000259" key="18">
    <source>
        <dbReference type="PROSITE" id="PS51068"/>
    </source>
</evidence>
<dbReference type="SUPFAM" id="SSF81624">
    <property type="entry name" value="N-terminal domain of MutM-like DNA repair proteins"/>
    <property type="match status" value="1"/>
</dbReference>
<evidence type="ECO:0000256" key="16">
    <source>
        <dbReference type="PROSITE-ProRule" id="PRU00391"/>
    </source>
</evidence>
<evidence type="ECO:0000313" key="19">
    <source>
        <dbReference type="EMBL" id="OGG19892.1"/>
    </source>
</evidence>
<keyword evidence="14" id="KW-0326">Glycosidase</keyword>
<dbReference type="NCBIfam" id="TIGR00577">
    <property type="entry name" value="fpg"/>
    <property type="match status" value="1"/>
</dbReference>
<dbReference type="Gene3D" id="1.10.8.50">
    <property type="match status" value="1"/>
</dbReference>
<evidence type="ECO:0000256" key="1">
    <source>
        <dbReference type="ARBA" id="ARBA00001668"/>
    </source>
</evidence>
<dbReference type="EMBL" id="MFJN01000067">
    <property type="protein sequence ID" value="OGG19892.1"/>
    <property type="molecule type" value="Genomic_DNA"/>
</dbReference>
<dbReference type="InterPro" id="IPR012319">
    <property type="entry name" value="FPG_cat"/>
</dbReference>
<dbReference type="SMART" id="SM01232">
    <property type="entry name" value="H2TH"/>
    <property type="match status" value="1"/>
</dbReference>
<gene>
    <name evidence="19" type="ORF">A3D03_03865</name>
</gene>
<dbReference type="PANTHER" id="PTHR22993">
    <property type="entry name" value="FORMAMIDOPYRIMIDINE-DNA GLYCOSYLASE"/>
    <property type="match status" value="1"/>
</dbReference>
<keyword evidence="8" id="KW-0378">Hydrolase</keyword>
<evidence type="ECO:0000256" key="3">
    <source>
        <dbReference type="ARBA" id="ARBA00009409"/>
    </source>
</evidence>
<dbReference type="PROSITE" id="PS51068">
    <property type="entry name" value="FPG_CAT"/>
    <property type="match status" value="1"/>
</dbReference>
<dbReference type="GO" id="GO:0008270">
    <property type="term" value="F:zinc ion binding"/>
    <property type="evidence" value="ECO:0007669"/>
    <property type="project" value="UniProtKB-KW"/>
</dbReference>
<dbReference type="Gene3D" id="3.20.190.10">
    <property type="entry name" value="MutM-like, N-terminal"/>
    <property type="match status" value="1"/>
</dbReference>
<reference evidence="19 20" key="1">
    <citation type="journal article" date="2016" name="Nat. Commun.">
        <title>Thousands of microbial genomes shed light on interconnected biogeochemical processes in an aquifer system.</title>
        <authorList>
            <person name="Anantharaman K."/>
            <person name="Brown C.T."/>
            <person name="Hug L.A."/>
            <person name="Sharon I."/>
            <person name="Castelle C.J."/>
            <person name="Probst A.J."/>
            <person name="Thomas B.C."/>
            <person name="Singh A."/>
            <person name="Wilkins M.J."/>
            <person name="Karaoz U."/>
            <person name="Brodie E.L."/>
            <person name="Williams K.H."/>
            <person name="Hubbard S.S."/>
            <person name="Banfield J.F."/>
        </authorList>
    </citation>
    <scope>NUCLEOTIDE SEQUENCE [LARGE SCALE GENOMIC DNA]</scope>
</reference>
<evidence type="ECO:0000256" key="12">
    <source>
        <dbReference type="ARBA" id="ARBA00023239"/>
    </source>
</evidence>
<accession>A0A1F6A5Z9</accession>
<keyword evidence="7 16" id="KW-0863">Zinc-finger</keyword>
<dbReference type="GO" id="GO:0034039">
    <property type="term" value="F:8-oxo-7,8-dihydroguanine DNA N-glycosylase activity"/>
    <property type="evidence" value="ECO:0007669"/>
    <property type="project" value="TreeGrafter"/>
</dbReference>
<evidence type="ECO:0000256" key="10">
    <source>
        <dbReference type="ARBA" id="ARBA00023125"/>
    </source>
</evidence>
<feature type="domain" description="Formamidopyrimidine-DNA glycosylase catalytic" evidence="18">
    <location>
        <begin position="2"/>
        <end position="123"/>
    </location>
</feature>
<dbReference type="GO" id="GO:0140078">
    <property type="term" value="F:class I DNA-(apurinic or apyrimidinic site) endonuclease activity"/>
    <property type="evidence" value="ECO:0007669"/>
    <property type="project" value="UniProtKB-EC"/>
</dbReference>
<dbReference type="InterPro" id="IPR000214">
    <property type="entry name" value="Znf_DNA_glyclase/AP_lyase"/>
</dbReference>
<dbReference type="CDD" id="cd08966">
    <property type="entry name" value="EcFpg-like_N"/>
    <property type="match status" value="1"/>
</dbReference>
<dbReference type="SUPFAM" id="SSF46946">
    <property type="entry name" value="S13-like H2TH domain"/>
    <property type="match status" value="1"/>
</dbReference>
<dbReference type="PROSITE" id="PS01242">
    <property type="entry name" value="ZF_FPG_1"/>
    <property type="match status" value="1"/>
</dbReference>
<evidence type="ECO:0000256" key="9">
    <source>
        <dbReference type="ARBA" id="ARBA00022833"/>
    </source>
</evidence>
<protein>
    <submittedName>
        <fullName evidence="19">DNA-formamidopyrimidine glycosylase</fullName>
    </submittedName>
</protein>
<evidence type="ECO:0000256" key="8">
    <source>
        <dbReference type="ARBA" id="ARBA00022801"/>
    </source>
</evidence>
<keyword evidence="11" id="KW-0234">DNA repair</keyword>
<dbReference type="InterPro" id="IPR010979">
    <property type="entry name" value="Ribosomal_uS13-like_H2TH"/>
</dbReference>
<dbReference type="InterPro" id="IPR015887">
    <property type="entry name" value="DNA_glyclase_Znf_dom_DNA_BS"/>
</dbReference>
<dbReference type="InterPro" id="IPR015886">
    <property type="entry name" value="H2TH_FPG"/>
</dbReference>
<comment type="catalytic activity">
    <reaction evidence="15">
        <text>2'-deoxyribonucleotide-(2'-deoxyribose 5'-phosphate)-2'-deoxyribonucleotide-DNA = a 3'-end 2'-deoxyribonucleotide-(2,3-dehydro-2,3-deoxyribose 5'-phosphate)-DNA + a 5'-end 5'-phospho-2'-deoxyribonucleoside-DNA + H(+)</text>
        <dbReference type="Rhea" id="RHEA:66592"/>
        <dbReference type="Rhea" id="RHEA-COMP:13180"/>
        <dbReference type="Rhea" id="RHEA-COMP:16897"/>
        <dbReference type="Rhea" id="RHEA-COMP:17067"/>
        <dbReference type="ChEBI" id="CHEBI:15378"/>
        <dbReference type="ChEBI" id="CHEBI:136412"/>
        <dbReference type="ChEBI" id="CHEBI:157695"/>
        <dbReference type="ChEBI" id="CHEBI:167181"/>
        <dbReference type="EC" id="4.2.99.18"/>
    </reaction>
</comment>
<organism evidence="19 20">
    <name type="scientific">Candidatus Gottesmanbacteria bacterium RIFCSPHIGHO2_02_FULL_40_13</name>
    <dbReference type="NCBI Taxonomy" id="1798384"/>
    <lineage>
        <taxon>Bacteria</taxon>
        <taxon>Candidatus Gottesmaniibacteriota</taxon>
    </lineage>
</organism>
<dbReference type="NCBIfam" id="NF002211">
    <property type="entry name" value="PRK01103.1"/>
    <property type="match status" value="1"/>
</dbReference>
<comment type="subunit">
    <text evidence="4">Monomer.</text>
</comment>
<dbReference type="InterPro" id="IPR035937">
    <property type="entry name" value="FPG_N"/>
</dbReference>
<evidence type="ECO:0000256" key="14">
    <source>
        <dbReference type="ARBA" id="ARBA00023295"/>
    </source>
</evidence>
<keyword evidence="6" id="KW-0227">DNA damage</keyword>
<sequence>MPELPEVETLRIQLSNLIVGLKITDIQILHFKSFIGDKKLTLQRKITGVRRFGKMLVIDFTGDHSLAVHLKMTGQLILRQNRQLKYISRYTGVVTNLPNKHTRVIVSFTNGDRLFFNDIRKFGWMRIVRNETMKQLNNVTMKIVSLKEILSKLGPDPLRDLTLGKFREILKSSKRPVKIVLMNQEKIAGVGNIYANDALFLSKIHPQKPADKVSEIESKVIFHKLLKVLKDGLKWKGASKTNFVDVFGQKGSMQEHFYVYSREGKICANKCGRKIKRMTLGGRGTFYCPKCQHLI</sequence>
<dbReference type="Pfam" id="PF06831">
    <property type="entry name" value="H2TH"/>
    <property type="match status" value="1"/>
</dbReference>
<keyword evidence="13" id="KW-0511">Multifunctional enzyme</keyword>
<keyword evidence="9" id="KW-0862">Zinc</keyword>
<evidence type="ECO:0000259" key="17">
    <source>
        <dbReference type="PROSITE" id="PS51066"/>
    </source>
</evidence>
<feature type="domain" description="FPG-type" evidence="17">
    <location>
        <begin position="258"/>
        <end position="293"/>
    </location>
</feature>
<evidence type="ECO:0000256" key="7">
    <source>
        <dbReference type="ARBA" id="ARBA00022771"/>
    </source>
</evidence>
<name>A0A1F6A5Z9_9BACT</name>
<evidence type="ECO:0000313" key="20">
    <source>
        <dbReference type="Proteomes" id="UP000177092"/>
    </source>
</evidence>
<evidence type="ECO:0000256" key="4">
    <source>
        <dbReference type="ARBA" id="ARBA00011245"/>
    </source>
</evidence>
<dbReference type="GO" id="GO:0006284">
    <property type="term" value="P:base-excision repair"/>
    <property type="evidence" value="ECO:0007669"/>
    <property type="project" value="InterPro"/>
</dbReference>
<dbReference type="GO" id="GO:0003684">
    <property type="term" value="F:damaged DNA binding"/>
    <property type="evidence" value="ECO:0007669"/>
    <property type="project" value="InterPro"/>
</dbReference>
<evidence type="ECO:0000256" key="6">
    <source>
        <dbReference type="ARBA" id="ARBA00022763"/>
    </source>
</evidence>
<dbReference type="FunFam" id="1.10.8.50:FF:000003">
    <property type="entry name" value="Formamidopyrimidine-DNA glycosylase"/>
    <property type="match status" value="1"/>
</dbReference>
<proteinExistence type="inferred from homology"/>
<dbReference type="AlphaFoldDB" id="A0A1F6A5Z9"/>
<comment type="catalytic activity">
    <reaction evidence="1">
        <text>Hydrolysis of DNA containing ring-opened 7-methylguanine residues, releasing 2,6-diamino-4-hydroxy-5-(N-methyl)formamidopyrimidine.</text>
        <dbReference type="EC" id="3.2.2.23"/>
    </reaction>
</comment>
<dbReference type="STRING" id="1798384.A3D03_03865"/>
<evidence type="ECO:0000256" key="5">
    <source>
        <dbReference type="ARBA" id="ARBA00022723"/>
    </source>
</evidence>
<dbReference type="InterPro" id="IPR010663">
    <property type="entry name" value="Znf_FPG/IleRS"/>
</dbReference>
<dbReference type="PANTHER" id="PTHR22993:SF9">
    <property type="entry name" value="FORMAMIDOPYRIMIDINE-DNA GLYCOSYLASE"/>
    <property type="match status" value="1"/>
</dbReference>
<evidence type="ECO:0000256" key="13">
    <source>
        <dbReference type="ARBA" id="ARBA00023268"/>
    </source>
</evidence>
<evidence type="ECO:0000256" key="15">
    <source>
        <dbReference type="ARBA" id="ARBA00044632"/>
    </source>
</evidence>
<comment type="similarity">
    <text evidence="3">Belongs to the FPG family.</text>
</comment>